<feature type="transmembrane region" description="Helical" evidence="10">
    <location>
        <begin position="65"/>
        <end position="87"/>
    </location>
</feature>
<protein>
    <recommendedName>
        <fullName evidence="3 9">Gluconokinase</fullName>
        <ecNumber evidence="3 9">2.7.1.12</ecNumber>
    </recommendedName>
</protein>
<dbReference type="STRING" id="1842727.RD110_09735"/>
<evidence type="ECO:0000256" key="2">
    <source>
        <dbReference type="ARBA" id="ARBA00008420"/>
    </source>
</evidence>
<dbReference type="GO" id="GO:0005975">
    <property type="term" value="P:carbohydrate metabolic process"/>
    <property type="evidence" value="ECO:0007669"/>
    <property type="project" value="InterPro"/>
</dbReference>
<dbReference type="GO" id="GO:0005524">
    <property type="term" value="F:ATP binding"/>
    <property type="evidence" value="ECO:0007669"/>
    <property type="project" value="UniProtKB-KW"/>
</dbReference>
<dbReference type="KEGG" id="rhy:RD110_09735"/>
<evidence type="ECO:0000256" key="10">
    <source>
        <dbReference type="SAM" id="Phobius"/>
    </source>
</evidence>
<keyword evidence="7 9" id="KW-0067">ATP-binding</keyword>
<comment type="catalytic activity">
    <reaction evidence="8 9">
        <text>D-gluconate + ATP = 6-phospho-D-gluconate + ADP + H(+)</text>
        <dbReference type="Rhea" id="RHEA:19433"/>
        <dbReference type="ChEBI" id="CHEBI:15378"/>
        <dbReference type="ChEBI" id="CHEBI:18391"/>
        <dbReference type="ChEBI" id="CHEBI:30616"/>
        <dbReference type="ChEBI" id="CHEBI:58759"/>
        <dbReference type="ChEBI" id="CHEBI:456216"/>
        <dbReference type="EC" id="2.7.1.12"/>
    </reaction>
</comment>
<comment type="similarity">
    <text evidence="2 9">Belongs to the gluconokinase GntK/GntV family.</text>
</comment>
<dbReference type="Gene3D" id="3.40.50.300">
    <property type="entry name" value="P-loop containing nucleotide triphosphate hydrolases"/>
    <property type="match status" value="1"/>
</dbReference>
<accession>A0A1P8JUM4</accession>
<dbReference type="NCBIfam" id="TIGR01313">
    <property type="entry name" value="therm_gnt_kin"/>
    <property type="match status" value="1"/>
</dbReference>
<evidence type="ECO:0000256" key="3">
    <source>
        <dbReference type="ARBA" id="ARBA00012054"/>
    </source>
</evidence>
<evidence type="ECO:0000256" key="7">
    <source>
        <dbReference type="ARBA" id="ARBA00022840"/>
    </source>
</evidence>
<keyword evidence="10" id="KW-0472">Membrane</keyword>
<keyword evidence="10" id="KW-0812">Transmembrane</keyword>
<dbReference type="Proteomes" id="UP000186609">
    <property type="component" value="Chromosome"/>
</dbReference>
<keyword evidence="12" id="KW-1185">Reference proteome</keyword>
<evidence type="ECO:0000313" key="11">
    <source>
        <dbReference type="EMBL" id="APW37435.1"/>
    </source>
</evidence>
<gene>
    <name evidence="11" type="ORF">RD110_09735</name>
</gene>
<dbReference type="EC" id="2.7.1.12" evidence="3 9"/>
<keyword evidence="6 9" id="KW-0418">Kinase</keyword>
<dbReference type="PANTHER" id="PTHR43442">
    <property type="entry name" value="GLUCONOKINASE-RELATED"/>
    <property type="match status" value="1"/>
</dbReference>
<comment type="pathway">
    <text evidence="1">Carbohydrate acid metabolism.</text>
</comment>
<evidence type="ECO:0000256" key="4">
    <source>
        <dbReference type="ARBA" id="ARBA00022679"/>
    </source>
</evidence>
<dbReference type="PANTHER" id="PTHR43442:SF3">
    <property type="entry name" value="GLUCONOKINASE-RELATED"/>
    <property type="match status" value="1"/>
</dbReference>
<keyword evidence="5 9" id="KW-0547">Nucleotide-binding</keyword>
<evidence type="ECO:0000256" key="5">
    <source>
        <dbReference type="ARBA" id="ARBA00022741"/>
    </source>
</evidence>
<proteinExistence type="inferred from homology"/>
<evidence type="ECO:0000256" key="6">
    <source>
        <dbReference type="ARBA" id="ARBA00022777"/>
    </source>
</evidence>
<evidence type="ECO:0000313" key="12">
    <source>
        <dbReference type="Proteomes" id="UP000186609"/>
    </source>
</evidence>
<dbReference type="GO" id="GO:0005737">
    <property type="term" value="C:cytoplasm"/>
    <property type="evidence" value="ECO:0007669"/>
    <property type="project" value="TreeGrafter"/>
</dbReference>
<dbReference type="CDD" id="cd02021">
    <property type="entry name" value="GntK"/>
    <property type="match status" value="1"/>
</dbReference>
<dbReference type="GO" id="GO:0046316">
    <property type="term" value="F:gluconokinase activity"/>
    <property type="evidence" value="ECO:0007669"/>
    <property type="project" value="UniProtKB-EC"/>
</dbReference>
<dbReference type="AlphaFoldDB" id="A0A1P8JUM4"/>
<keyword evidence="10" id="KW-1133">Transmembrane helix</keyword>
<sequence>MAPETLNARQLLVMGVSGCGKSTLAARLAQGLGASLIEGDDHHPAANVDKMRRGIALEDADRLPWLGVLGALLAASTGPAVLTCSALKKSYRDRLRAAVPGLRIVFIELDLEEATRRLAARKDHFFNPRLVASQFMALESPVGEEGVFRVSAMLPQPEQARAVAHWLQSTAPTGAPLVFSPSELAFP</sequence>
<evidence type="ECO:0000256" key="8">
    <source>
        <dbReference type="ARBA" id="ARBA00048090"/>
    </source>
</evidence>
<evidence type="ECO:0000256" key="9">
    <source>
        <dbReference type="RuleBase" id="RU363066"/>
    </source>
</evidence>
<dbReference type="SUPFAM" id="SSF52540">
    <property type="entry name" value="P-loop containing nucleoside triphosphate hydrolases"/>
    <property type="match status" value="1"/>
</dbReference>
<keyword evidence="4 9" id="KW-0808">Transferase</keyword>
<dbReference type="InterPro" id="IPR027417">
    <property type="entry name" value="P-loop_NTPase"/>
</dbReference>
<evidence type="ECO:0000256" key="1">
    <source>
        <dbReference type="ARBA" id="ARBA00004761"/>
    </source>
</evidence>
<name>A0A1P8JUM4_9BURK</name>
<dbReference type="EMBL" id="CP019236">
    <property type="protein sequence ID" value="APW37435.1"/>
    <property type="molecule type" value="Genomic_DNA"/>
</dbReference>
<dbReference type="Pfam" id="PF13671">
    <property type="entry name" value="AAA_33"/>
    <property type="match status" value="1"/>
</dbReference>
<reference evidence="11 12" key="1">
    <citation type="submission" date="2017-01" db="EMBL/GenBank/DDBJ databases">
        <authorList>
            <person name="Mah S.A."/>
            <person name="Swanson W.J."/>
            <person name="Moy G.W."/>
            <person name="Vacquier V.D."/>
        </authorList>
    </citation>
    <scope>NUCLEOTIDE SEQUENCE [LARGE SCALE GENOMIC DNA]</scope>
    <source>
        <strain evidence="11 12">DCY110</strain>
    </source>
</reference>
<dbReference type="InterPro" id="IPR006001">
    <property type="entry name" value="Therm_gnt_kin"/>
</dbReference>
<dbReference type="RefSeq" id="WP_076198953.1">
    <property type="nucleotide sequence ID" value="NZ_CP019236.1"/>
</dbReference>
<organism evidence="11 12">
    <name type="scientific">Rhodoferax koreensis</name>
    <dbReference type="NCBI Taxonomy" id="1842727"/>
    <lineage>
        <taxon>Bacteria</taxon>
        <taxon>Pseudomonadati</taxon>
        <taxon>Pseudomonadota</taxon>
        <taxon>Betaproteobacteria</taxon>
        <taxon>Burkholderiales</taxon>
        <taxon>Comamonadaceae</taxon>
        <taxon>Rhodoferax</taxon>
    </lineage>
</organism>